<comment type="caution">
    <text evidence="1">The sequence shown here is derived from an EMBL/GenBank/DDBJ whole genome shotgun (WGS) entry which is preliminary data.</text>
</comment>
<evidence type="ECO:0000313" key="1">
    <source>
        <dbReference type="EMBL" id="TBU04588.1"/>
    </source>
</evidence>
<organism evidence="1 2">
    <name type="scientific">Hamiltosporidium tvaerminnensis</name>
    <dbReference type="NCBI Taxonomy" id="1176355"/>
    <lineage>
        <taxon>Eukaryota</taxon>
        <taxon>Fungi</taxon>
        <taxon>Fungi incertae sedis</taxon>
        <taxon>Microsporidia</taxon>
        <taxon>Dubosqiidae</taxon>
        <taxon>Hamiltosporidium</taxon>
    </lineage>
</organism>
<name>A0A4Q9LA32_9MICR</name>
<proteinExistence type="predicted"/>
<dbReference type="Proteomes" id="UP000292362">
    <property type="component" value="Unassembled WGS sequence"/>
</dbReference>
<evidence type="ECO:0000313" key="2">
    <source>
        <dbReference type="Proteomes" id="UP000292362"/>
    </source>
</evidence>
<gene>
    <name evidence="1" type="ORF">CWI37_0115p0010</name>
</gene>
<dbReference type="EMBL" id="PITJ01000115">
    <property type="protein sequence ID" value="TBU04588.1"/>
    <property type="molecule type" value="Genomic_DNA"/>
</dbReference>
<sequence>MEDNVTSYCCKPESSVFSGLKEDLCFADIQTFVSGDLYIDSNNIQKDLKQFPDSIDSVAEKENFFWMDLENMTYLFI</sequence>
<protein>
    <submittedName>
        <fullName evidence="1">Uncharacterized protein</fullName>
    </submittedName>
</protein>
<reference evidence="1 2" key="1">
    <citation type="submission" date="2017-12" db="EMBL/GenBank/DDBJ databases">
        <authorList>
            <person name="Pombert J.-F."/>
            <person name="Haag K.L."/>
            <person name="Ebert D."/>
        </authorList>
    </citation>
    <scope>NUCLEOTIDE SEQUENCE [LARGE SCALE GENOMIC DNA]</scope>
    <source>
        <strain evidence="1">FI-OER-3-3</strain>
    </source>
</reference>
<dbReference type="AlphaFoldDB" id="A0A4Q9LA32"/>
<dbReference type="VEuPathDB" id="MicrosporidiaDB:CWI37_0115p0010"/>
<accession>A0A4Q9LA32</accession>